<dbReference type="GO" id="GO:0005634">
    <property type="term" value="C:nucleus"/>
    <property type="evidence" value="ECO:0007669"/>
    <property type="project" value="UniProtKB-ARBA"/>
</dbReference>
<proteinExistence type="predicted"/>
<evidence type="ECO:0000256" key="11">
    <source>
        <dbReference type="ARBA" id="ARBA00022918"/>
    </source>
</evidence>
<comment type="catalytic activity">
    <reaction evidence="15">
        <text>DNA(n) + a 2'-deoxyribonucleoside 5'-triphosphate = DNA(n+1) + diphosphate</text>
        <dbReference type="Rhea" id="RHEA:22508"/>
        <dbReference type="Rhea" id="RHEA-COMP:17339"/>
        <dbReference type="Rhea" id="RHEA-COMP:17340"/>
        <dbReference type="ChEBI" id="CHEBI:33019"/>
        <dbReference type="ChEBI" id="CHEBI:61560"/>
        <dbReference type="ChEBI" id="CHEBI:173112"/>
        <dbReference type="EC" id="2.7.7.49"/>
    </reaction>
</comment>
<dbReference type="PROSITE" id="PS50994">
    <property type="entry name" value="INTEGRASE"/>
    <property type="match status" value="1"/>
</dbReference>
<evidence type="ECO:0000256" key="9">
    <source>
        <dbReference type="ARBA" id="ARBA00022884"/>
    </source>
</evidence>
<evidence type="ECO:0000256" key="6">
    <source>
        <dbReference type="ARBA" id="ARBA00022759"/>
    </source>
</evidence>
<keyword evidence="17" id="KW-0863">Zinc-finger</keyword>
<dbReference type="Gene3D" id="3.30.420.10">
    <property type="entry name" value="Ribonuclease H-like superfamily/Ribonuclease H"/>
    <property type="match status" value="1"/>
</dbReference>
<keyword evidence="3" id="KW-0548">Nucleotidyltransferase</keyword>
<dbReference type="GO" id="GO:0004519">
    <property type="term" value="F:endonuclease activity"/>
    <property type="evidence" value="ECO:0007669"/>
    <property type="project" value="UniProtKB-KW"/>
</dbReference>
<feature type="region of interest" description="Disordered" evidence="18">
    <location>
        <begin position="312"/>
        <end position="346"/>
    </location>
</feature>
<evidence type="ECO:0000256" key="17">
    <source>
        <dbReference type="PROSITE-ProRule" id="PRU00047"/>
    </source>
</evidence>
<dbReference type="Proteomes" id="UP000765509">
    <property type="component" value="Unassembled WGS sequence"/>
</dbReference>
<dbReference type="SUPFAM" id="SSF53098">
    <property type="entry name" value="Ribonuclease H-like"/>
    <property type="match status" value="1"/>
</dbReference>
<dbReference type="GO" id="GO:0015074">
    <property type="term" value="P:DNA integration"/>
    <property type="evidence" value="ECO:0007669"/>
    <property type="project" value="UniProtKB-KW"/>
</dbReference>
<feature type="compositionally biased region" description="Pro residues" evidence="18">
    <location>
        <begin position="314"/>
        <end position="323"/>
    </location>
</feature>
<feature type="domain" description="CCHC-type" evidence="19">
    <location>
        <begin position="291"/>
        <end position="305"/>
    </location>
</feature>
<dbReference type="GO" id="GO:0006310">
    <property type="term" value="P:DNA recombination"/>
    <property type="evidence" value="ECO:0007669"/>
    <property type="project" value="UniProtKB-KW"/>
</dbReference>
<keyword evidence="12" id="KW-0239">DNA-directed DNA polymerase</keyword>
<evidence type="ECO:0000259" key="20">
    <source>
        <dbReference type="PROSITE" id="PS50994"/>
    </source>
</evidence>
<evidence type="ECO:0000256" key="10">
    <source>
        <dbReference type="ARBA" id="ARBA00022908"/>
    </source>
</evidence>
<evidence type="ECO:0000256" key="15">
    <source>
        <dbReference type="ARBA" id="ARBA00048173"/>
    </source>
</evidence>
<keyword evidence="6" id="KW-0255">Endonuclease</keyword>
<dbReference type="PANTHER" id="PTHR42648:SF11">
    <property type="entry name" value="TRANSPOSON TY4-P GAG-POL POLYPROTEIN"/>
    <property type="match status" value="1"/>
</dbReference>
<dbReference type="InterPro" id="IPR036397">
    <property type="entry name" value="RNaseH_sf"/>
</dbReference>
<dbReference type="Pfam" id="PF07727">
    <property type="entry name" value="RVT_2"/>
    <property type="match status" value="1"/>
</dbReference>
<protein>
    <recommendedName>
        <fullName evidence="23">Integrase catalytic domain-containing protein</fullName>
    </recommendedName>
</protein>
<evidence type="ECO:0000256" key="8">
    <source>
        <dbReference type="ARBA" id="ARBA00022842"/>
    </source>
</evidence>
<dbReference type="OrthoDB" id="4947595at2759"/>
<feature type="region of interest" description="Disordered" evidence="18">
    <location>
        <begin position="257"/>
        <end position="277"/>
    </location>
</feature>
<keyword evidence="8" id="KW-0460">Magnesium</keyword>
<dbReference type="InterPro" id="IPR043502">
    <property type="entry name" value="DNA/RNA_pol_sf"/>
</dbReference>
<dbReference type="CDD" id="cd09272">
    <property type="entry name" value="RNase_HI_RT_Ty1"/>
    <property type="match status" value="1"/>
</dbReference>
<dbReference type="PANTHER" id="PTHR42648">
    <property type="entry name" value="TRANSPOSASE, PUTATIVE-RELATED"/>
    <property type="match status" value="1"/>
</dbReference>
<gene>
    <name evidence="21" type="ORF">O181_016274</name>
</gene>
<dbReference type="InterPro" id="IPR012337">
    <property type="entry name" value="RNaseH-like_sf"/>
</dbReference>
<dbReference type="GO" id="GO:0016787">
    <property type="term" value="F:hydrolase activity"/>
    <property type="evidence" value="ECO:0007669"/>
    <property type="project" value="UniProtKB-KW"/>
</dbReference>
<sequence>MQSLRLALCPPPPTLSPYPQNQQAVSSAYHRFMQEPYRAADRSNHLLNDGSNFAESVAGLNRVLCIVFDSELLVDDTPSLLVNRSPQENRAILHFIDATIPPNFALCIGVIPARTSSKDFFDAIKARCCPGNRFQKLKVVRDLLGVLIENGAGQPQSNTTIILTLRTAFAMFKKLGVDADDLEGLLAQAACHAPPNVGQVAFDQLVTAAILAKGDEKPSSTFVGQVIMNALQRNMDSAQRPSPFVYCMSDPLAPTMQPPRPRSPFFSKPADQPSDVHRPPEHLVDRFGGSCFHCGHTGHWWADCPVTKGFANPNPRPPSPGPSHPICQGMPERRSQAQPTSHYQRERVSQVKFIKRGAADRVLIDTGASIHLSGSHHFATSMQDIPPFRIFFANSNSSVTISQTTTLKLLDKKGFVIICDVPFAQKVSGTILSVGHLCRAGVMPLFNGLSLSLLVTTTFANDCWWLDVVPREETSWSAAASSSHCLLEMNLTLLPTSVSLSAHGWHKRLGHACAKFVIFFLKQHMPSFDLKSWQSFYCEVFLKAKSTHRLGRAHTDIPKQKPLDLLVLDVMGPFADDAQGFRYLLTIQDHVSTYSIVYPLKSRSEAPEAILHAVKQLQVRLGTTPKALRTDNTQEFTSANFTSALASLGITFCPSLPYLPQENGESERLNQTLGNMAWAMMVQSGMPEHFWQFAYSLEAFLHNRLLNSQCLNSSPYQELFGTAPSIATLYPFGADAIVHVPAVNQLHKLAPRGIECKLLKPLMSGGWLLWDPSTNRMVQLASVIFPHFQPTTNLSGRISKGSLGHVVNAMSLGEVPTENLFAAENRAIDSLLLVKDVSISDHLGRALSGPHREKWREAFLAELDQMAARDVWEAVEKKPGMKTIGHRWVFDVKQNIDGSVDRFKVRLVARGDRQRPGVDCAEMYAPAACLMSLRLLLATAALRGWWVASFDVSGAYLYSPVEETVLIEPPVDFLPELWGKALFLKKALYGMRQAGRCWWKFLSGILNRMGFIATEVNQSLYIFRNKEEVIAIWVHVDDGIIVSNSPDKISDFKNAICAELNIKWTDEVQQIVGLECAIDEATLDPTPFRSVIGSLTYLVSGSRPDLAFAVNYLARHSMGPTATHWELLDHVIGYLLKTRDRGINLRPGTLSLNLWSDAGWGGDLEHSQTGFMIKLGDSLILWGSKRQSIVALSTCAAEYIALSNSTQHLVQAISQLSQLAGDFNKTIYCDNQAAVQVLIDNKSWNAHFYLSTTPLGSTE</sequence>
<evidence type="ECO:0000256" key="3">
    <source>
        <dbReference type="ARBA" id="ARBA00022695"/>
    </source>
</evidence>
<dbReference type="GO" id="GO:0008270">
    <property type="term" value="F:zinc ion binding"/>
    <property type="evidence" value="ECO:0007669"/>
    <property type="project" value="UniProtKB-KW"/>
</dbReference>
<evidence type="ECO:0000256" key="2">
    <source>
        <dbReference type="ARBA" id="ARBA00022664"/>
    </source>
</evidence>
<keyword evidence="9" id="KW-0694">RNA-binding</keyword>
<keyword evidence="4" id="KW-0540">Nuclease</keyword>
<evidence type="ECO:0000256" key="16">
    <source>
        <dbReference type="ARBA" id="ARBA00049244"/>
    </source>
</evidence>
<dbReference type="InterPro" id="IPR001584">
    <property type="entry name" value="Integrase_cat-core"/>
</dbReference>
<dbReference type="GO" id="GO:0003964">
    <property type="term" value="F:RNA-directed DNA polymerase activity"/>
    <property type="evidence" value="ECO:0007669"/>
    <property type="project" value="UniProtKB-KW"/>
</dbReference>
<keyword evidence="17" id="KW-0862">Zinc</keyword>
<evidence type="ECO:0000313" key="21">
    <source>
        <dbReference type="EMBL" id="MBW0476559.1"/>
    </source>
</evidence>
<dbReference type="SUPFAM" id="SSF56672">
    <property type="entry name" value="DNA/RNA polymerases"/>
    <property type="match status" value="1"/>
</dbReference>
<dbReference type="InterPro" id="IPR039537">
    <property type="entry name" value="Retrotran_Ty1/copia-like"/>
</dbReference>
<evidence type="ECO:0000313" key="22">
    <source>
        <dbReference type="Proteomes" id="UP000765509"/>
    </source>
</evidence>
<keyword evidence="10" id="KW-0229">DNA integration</keyword>
<keyword evidence="7" id="KW-0378">Hydrolase</keyword>
<evidence type="ECO:0000256" key="12">
    <source>
        <dbReference type="ARBA" id="ARBA00022932"/>
    </source>
</evidence>
<accession>A0A9Q3GRM9</accession>
<dbReference type="SUPFAM" id="SSF57756">
    <property type="entry name" value="Retrovirus zinc finger-like domains"/>
    <property type="match status" value="1"/>
</dbReference>
<evidence type="ECO:0008006" key="23">
    <source>
        <dbReference type="Google" id="ProtNLM"/>
    </source>
</evidence>
<dbReference type="GO" id="GO:0032196">
    <property type="term" value="P:transposition"/>
    <property type="evidence" value="ECO:0007669"/>
    <property type="project" value="UniProtKB-KW"/>
</dbReference>
<keyword evidence="5" id="KW-0479">Metal-binding</keyword>
<comment type="caution">
    <text evidence="21">The sequence shown here is derived from an EMBL/GenBank/DDBJ whole genome shotgun (WGS) entry which is preliminary data.</text>
</comment>
<evidence type="ECO:0000259" key="19">
    <source>
        <dbReference type="PROSITE" id="PS50158"/>
    </source>
</evidence>
<comment type="catalytic activity">
    <reaction evidence="16">
        <text>DNA(n) + a 2'-deoxyribonucleoside 5'-triphosphate = DNA(n+1) + diphosphate</text>
        <dbReference type="Rhea" id="RHEA:22508"/>
        <dbReference type="Rhea" id="RHEA-COMP:17339"/>
        <dbReference type="Rhea" id="RHEA-COMP:17340"/>
        <dbReference type="ChEBI" id="CHEBI:33019"/>
        <dbReference type="ChEBI" id="CHEBI:61560"/>
        <dbReference type="ChEBI" id="CHEBI:173112"/>
        <dbReference type="EC" id="2.7.7.7"/>
    </reaction>
</comment>
<dbReference type="PROSITE" id="PS50158">
    <property type="entry name" value="ZF_CCHC"/>
    <property type="match status" value="1"/>
</dbReference>
<keyword evidence="13" id="KW-0233">DNA recombination</keyword>
<keyword evidence="14" id="KW-0511">Multifunctional enzyme</keyword>
<evidence type="ECO:0000256" key="7">
    <source>
        <dbReference type="ARBA" id="ARBA00022801"/>
    </source>
</evidence>
<dbReference type="AlphaFoldDB" id="A0A9Q3GRM9"/>
<dbReference type="InterPro" id="IPR013103">
    <property type="entry name" value="RVT_2"/>
</dbReference>
<keyword evidence="11" id="KW-0695">RNA-directed DNA polymerase</keyword>
<keyword evidence="12" id="KW-0808">Transferase</keyword>
<evidence type="ECO:0000256" key="14">
    <source>
        <dbReference type="ARBA" id="ARBA00023268"/>
    </source>
</evidence>
<evidence type="ECO:0000256" key="4">
    <source>
        <dbReference type="ARBA" id="ARBA00022722"/>
    </source>
</evidence>
<reference evidence="21" key="1">
    <citation type="submission" date="2021-03" db="EMBL/GenBank/DDBJ databases">
        <title>Draft genome sequence of rust myrtle Austropuccinia psidii MF-1, a brazilian biotype.</title>
        <authorList>
            <person name="Quecine M.C."/>
            <person name="Pachon D.M.R."/>
            <person name="Bonatelli M.L."/>
            <person name="Correr F.H."/>
            <person name="Franceschini L.M."/>
            <person name="Leite T.F."/>
            <person name="Margarido G.R.A."/>
            <person name="Almeida C.A."/>
            <person name="Ferrarezi J.A."/>
            <person name="Labate C.A."/>
        </authorList>
    </citation>
    <scope>NUCLEOTIDE SEQUENCE</scope>
    <source>
        <strain evidence="21">MF-1</strain>
    </source>
</reference>
<evidence type="ECO:0000256" key="5">
    <source>
        <dbReference type="ARBA" id="ARBA00022723"/>
    </source>
</evidence>
<dbReference type="Pfam" id="PF00665">
    <property type="entry name" value="rve"/>
    <property type="match status" value="1"/>
</dbReference>
<keyword evidence="1" id="KW-0815">Transposition</keyword>
<keyword evidence="2" id="KW-0507">mRNA processing</keyword>
<evidence type="ECO:0000256" key="18">
    <source>
        <dbReference type="SAM" id="MobiDB-lite"/>
    </source>
</evidence>
<evidence type="ECO:0000256" key="1">
    <source>
        <dbReference type="ARBA" id="ARBA00022578"/>
    </source>
</evidence>
<dbReference type="GO" id="GO:0006397">
    <property type="term" value="P:mRNA processing"/>
    <property type="evidence" value="ECO:0007669"/>
    <property type="project" value="UniProtKB-KW"/>
</dbReference>
<dbReference type="GO" id="GO:0003887">
    <property type="term" value="F:DNA-directed DNA polymerase activity"/>
    <property type="evidence" value="ECO:0007669"/>
    <property type="project" value="UniProtKB-KW"/>
</dbReference>
<feature type="domain" description="Integrase catalytic" evidence="20">
    <location>
        <begin position="558"/>
        <end position="723"/>
    </location>
</feature>
<dbReference type="EMBL" id="AVOT02004509">
    <property type="protein sequence ID" value="MBW0476559.1"/>
    <property type="molecule type" value="Genomic_DNA"/>
</dbReference>
<dbReference type="GO" id="GO:0003723">
    <property type="term" value="F:RNA binding"/>
    <property type="evidence" value="ECO:0007669"/>
    <property type="project" value="UniProtKB-KW"/>
</dbReference>
<dbReference type="InterPro" id="IPR001878">
    <property type="entry name" value="Znf_CCHC"/>
</dbReference>
<organism evidence="21 22">
    <name type="scientific">Austropuccinia psidii MF-1</name>
    <dbReference type="NCBI Taxonomy" id="1389203"/>
    <lineage>
        <taxon>Eukaryota</taxon>
        <taxon>Fungi</taxon>
        <taxon>Dikarya</taxon>
        <taxon>Basidiomycota</taxon>
        <taxon>Pucciniomycotina</taxon>
        <taxon>Pucciniomycetes</taxon>
        <taxon>Pucciniales</taxon>
        <taxon>Sphaerophragmiaceae</taxon>
        <taxon>Austropuccinia</taxon>
    </lineage>
</organism>
<evidence type="ECO:0000256" key="13">
    <source>
        <dbReference type="ARBA" id="ARBA00023172"/>
    </source>
</evidence>
<dbReference type="InterPro" id="IPR036875">
    <property type="entry name" value="Znf_CCHC_sf"/>
</dbReference>
<keyword evidence="22" id="KW-1185">Reference proteome</keyword>
<name>A0A9Q3GRM9_9BASI</name>